<protein>
    <recommendedName>
        <fullName evidence="3">SnoaL-like domain-containing protein</fullName>
    </recommendedName>
</protein>
<gene>
    <name evidence="1" type="ORF">U6N30_07340</name>
</gene>
<keyword evidence="2" id="KW-1185">Reference proteome</keyword>
<dbReference type="InterPro" id="IPR032710">
    <property type="entry name" value="NTF2-like_dom_sf"/>
</dbReference>
<name>A0ABZ1B3W3_9ACTN</name>
<evidence type="ECO:0000313" key="2">
    <source>
        <dbReference type="Proteomes" id="UP001324287"/>
    </source>
</evidence>
<dbReference type="Gene3D" id="3.10.450.50">
    <property type="match status" value="1"/>
</dbReference>
<evidence type="ECO:0000313" key="1">
    <source>
        <dbReference type="EMBL" id="WRL65429.1"/>
    </source>
</evidence>
<sequence>MTKERDIEKLLDKQLIHELMCRYCRGVDRLDKELTMSCFWPGAIDVHLGHDGALYTGTAEDYFNQEWEVSTALQHLLYNV</sequence>
<organism evidence="1 2">
    <name type="scientific">Blastococcus brunescens</name>
    <dbReference type="NCBI Taxonomy" id="1564165"/>
    <lineage>
        <taxon>Bacteria</taxon>
        <taxon>Bacillati</taxon>
        <taxon>Actinomycetota</taxon>
        <taxon>Actinomycetes</taxon>
        <taxon>Geodermatophilales</taxon>
        <taxon>Geodermatophilaceae</taxon>
        <taxon>Blastococcus</taxon>
    </lineage>
</organism>
<accession>A0ABZ1B3W3</accession>
<evidence type="ECO:0008006" key="3">
    <source>
        <dbReference type="Google" id="ProtNLM"/>
    </source>
</evidence>
<reference evidence="1 2" key="1">
    <citation type="submission" date="2023-12" db="EMBL/GenBank/DDBJ databases">
        <title>Blastococcus brunescens sp. nov., an actonobacterium isolated from sandstone collected in sahara desert.</title>
        <authorList>
            <person name="Gtari M."/>
            <person name="Ghodhbane F."/>
        </authorList>
    </citation>
    <scope>NUCLEOTIDE SEQUENCE [LARGE SCALE GENOMIC DNA]</scope>
    <source>
        <strain evidence="1 2">BMG 8361</strain>
    </source>
</reference>
<dbReference type="SUPFAM" id="SSF54427">
    <property type="entry name" value="NTF2-like"/>
    <property type="match status" value="1"/>
</dbReference>
<dbReference type="Proteomes" id="UP001324287">
    <property type="component" value="Chromosome"/>
</dbReference>
<dbReference type="RefSeq" id="WP_324276751.1">
    <property type="nucleotide sequence ID" value="NZ_CP141261.1"/>
</dbReference>
<proteinExistence type="predicted"/>
<dbReference type="EMBL" id="CP141261">
    <property type="protein sequence ID" value="WRL65429.1"/>
    <property type="molecule type" value="Genomic_DNA"/>
</dbReference>